<dbReference type="SMART" id="SM00862">
    <property type="entry name" value="Trans_reg_C"/>
    <property type="match status" value="1"/>
</dbReference>
<dbReference type="InterPro" id="IPR001867">
    <property type="entry name" value="OmpR/PhoB-type_DNA-bd"/>
</dbReference>
<dbReference type="InterPro" id="IPR008984">
    <property type="entry name" value="SMAD_FHA_dom_sf"/>
</dbReference>
<dbReference type="SUPFAM" id="SSF49879">
    <property type="entry name" value="SMAD/FHA domain"/>
    <property type="match status" value="1"/>
</dbReference>
<dbReference type="InterPro" id="IPR016032">
    <property type="entry name" value="Sig_transdc_resp-reg_C-effctor"/>
</dbReference>
<dbReference type="Proteomes" id="UP001596378">
    <property type="component" value="Unassembled WGS sequence"/>
</dbReference>
<dbReference type="InterPro" id="IPR000253">
    <property type="entry name" value="FHA_dom"/>
</dbReference>
<keyword evidence="8" id="KW-1185">Reference proteome</keyword>
<dbReference type="Gene3D" id="2.60.200.20">
    <property type="match status" value="1"/>
</dbReference>
<name>A0ABW2FEU8_9BACL</name>
<evidence type="ECO:0000313" key="7">
    <source>
        <dbReference type="EMBL" id="MFC7150435.1"/>
    </source>
</evidence>
<gene>
    <name evidence="7" type="ORF">ACFQMJ_18040</name>
</gene>
<protein>
    <submittedName>
        <fullName evidence="7">FHA domain-containing protein</fullName>
    </submittedName>
</protein>
<evidence type="ECO:0000313" key="8">
    <source>
        <dbReference type="Proteomes" id="UP001596378"/>
    </source>
</evidence>
<keyword evidence="1" id="KW-0805">Transcription regulation</keyword>
<dbReference type="SMART" id="SM00240">
    <property type="entry name" value="FHA"/>
    <property type="match status" value="1"/>
</dbReference>
<keyword evidence="2 4" id="KW-0238">DNA-binding</keyword>
<dbReference type="InterPro" id="IPR036388">
    <property type="entry name" value="WH-like_DNA-bd_sf"/>
</dbReference>
<dbReference type="CDD" id="cd00383">
    <property type="entry name" value="trans_reg_C"/>
    <property type="match status" value="1"/>
</dbReference>
<feature type="DNA-binding region" description="OmpR/PhoB-type" evidence="4">
    <location>
        <begin position="122"/>
        <end position="223"/>
    </location>
</feature>
<feature type="domain" description="OmpR/PhoB-type" evidence="6">
    <location>
        <begin position="122"/>
        <end position="223"/>
    </location>
</feature>
<evidence type="ECO:0000256" key="3">
    <source>
        <dbReference type="ARBA" id="ARBA00023163"/>
    </source>
</evidence>
<evidence type="ECO:0000259" key="5">
    <source>
        <dbReference type="PROSITE" id="PS50006"/>
    </source>
</evidence>
<dbReference type="Pfam" id="PF00498">
    <property type="entry name" value="FHA"/>
    <property type="match status" value="1"/>
</dbReference>
<dbReference type="RefSeq" id="WP_378045594.1">
    <property type="nucleotide sequence ID" value="NZ_JBHMDN010000008.1"/>
</dbReference>
<evidence type="ECO:0000256" key="4">
    <source>
        <dbReference type="PROSITE-ProRule" id="PRU01091"/>
    </source>
</evidence>
<comment type="caution">
    <text evidence="7">The sequence shown here is derived from an EMBL/GenBank/DDBJ whole genome shotgun (WGS) entry which is preliminary data.</text>
</comment>
<dbReference type="PROSITE" id="PS50006">
    <property type="entry name" value="FHA_DOMAIN"/>
    <property type="match status" value="1"/>
</dbReference>
<dbReference type="Gene3D" id="1.10.10.10">
    <property type="entry name" value="Winged helix-like DNA-binding domain superfamily/Winged helix DNA-binding domain"/>
    <property type="match status" value="1"/>
</dbReference>
<dbReference type="Pfam" id="PF00486">
    <property type="entry name" value="Trans_reg_C"/>
    <property type="match status" value="1"/>
</dbReference>
<dbReference type="EMBL" id="JBHTAI010000010">
    <property type="protein sequence ID" value="MFC7150435.1"/>
    <property type="molecule type" value="Genomic_DNA"/>
</dbReference>
<keyword evidence="3" id="KW-0804">Transcription</keyword>
<evidence type="ECO:0000256" key="1">
    <source>
        <dbReference type="ARBA" id="ARBA00023015"/>
    </source>
</evidence>
<dbReference type="PROSITE" id="PS51755">
    <property type="entry name" value="OMPR_PHOB"/>
    <property type="match status" value="1"/>
</dbReference>
<feature type="domain" description="FHA" evidence="5">
    <location>
        <begin position="29"/>
        <end position="81"/>
    </location>
</feature>
<dbReference type="CDD" id="cd00060">
    <property type="entry name" value="FHA"/>
    <property type="match status" value="1"/>
</dbReference>
<evidence type="ECO:0000259" key="6">
    <source>
        <dbReference type="PROSITE" id="PS51755"/>
    </source>
</evidence>
<sequence length="231" mass="26192">MKKLNSCLVVIRGFPYDEGTTLRIARPNVILGRKDIEWEPDIGFENAYVSRKQAAIRYDQGGYTVTDFESKHGTEVNGVKLVPFAPHPLHSSDTISFARGMVCLTFSTSLWEETMDFSPTSPLAPSSAGYELDPVRRLLHLRDLSYSFSDKEYRCLELLLGRERQFVPKEEILRYVWPERSEGEPLPAAGPEELNSLLYRIRKKTNAALSIENIRGKGYILTLSDVAAKYV</sequence>
<dbReference type="SUPFAM" id="SSF46894">
    <property type="entry name" value="C-terminal effector domain of the bipartite response regulators"/>
    <property type="match status" value="1"/>
</dbReference>
<accession>A0ABW2FEU8</accession>
<reference evidence="8" key="1">
    <citation type="journal article" date="2019" name="Int. J. Syst. Evol. Microbiol.">
        <title>The Global Catalogue of Microorganisms (GCM) 10K type strain sequencing project: providing services to taxonomists for standard genome sequencing and annotation.</title>
        <authorList>
            <consortium name="The Broad Institute Genomics Platform"/>
            <consortium name="The Broad Institute Genome Sequencing Center for Infectious Disease"/>
            <person name="Wu L."/>
            <person name="Ma J."/>
        </authorList>
    </citation>
    <scope>NUCLEOTIDE SEQUENCE [LARGE SCALE GENOMIC DNA]</scope>
    <source>
        <strain evidence="8">KCTC 12907</strain>
    </source>
</reference>
<evidence type="ECO:0000256" key="2">
    <source>
        <dbReference type="ARBA" id="ARBA00023125"/>
    </source>
</evidence>
<organism evidence="7 8">
    <name type="scientific">Cohnella cellulosilytica</name>
    <dbReference type="NCBI Taxonomy" id="986710"/>
    <lineage>
        <taxon>Bacteria</taxon>
        <taxon>Bacillati</taxon>
        <taxon>Bacillota</taxon>
        <taxon>Bacilli</taxon>
        <taxon>Bacillales</taxon>
        <taxon>Paenibacillaceae</taxon>
        <taxon>Cohnella</taxon>
    </lineage>
</organism>
<proteinExistence type="predicted"/>